<feature type="non-terminal residue" evidence="2">
    <location>
        <position position="1"/>
    </location>
</feature>
<evidence type="ECO:0000259" key="1">
    <source>
        <dbReference type="Pfam" id="PF13976"/>
    </source>
</evidence>
<dbReference type="InterPro" id="IPR036397">
    <property type="entry name" value="RNaseH_sf"/>
</dbReference>
<sequence length="227" mass="26242">MEEETFALEGPIIRRRLKRIQEKVQHNLVILKDQGEDQEGYTLYHFSSCLVGNDRIVLNQGCITKSMIILVANVFNNKKETFVMIPRQWVLASHDGRRTLSQIKEDELPSEVIRKNNLYKIDLTDLAKQNVTCMDSINVDPWTWHKKLGHASFLMRSLPSLVYKVDMLCDACQKGKQIKRSFESKNVVSTSRPLELLHIDFFGSTKIVSLGGKHYELVVVDDYSRWT</sequence>
<protein>
    <recommendedName>
        <fullName evidence="1">GAG-pre-integrase domain-containing protein</fullName>
    </recommendedName>
</protein>
<dbReference type="OrthoDB" id="1716327at2759"/>
<dbReference type="SUPFAM" id="SSF53098">
    <property type="entry name" value="Ribonuclease H-like"/>
    <property type="match status" value="1"/>
</dbReference>
<reference evidence="2" key="1">
    <citation type="submission" date="2018-05" db="EMBL/GenBank/DDBJ databases">
        <title>Draft genome of Mucuna pruriens seed.</title>
        <authorList>
            <person name="Nnadi N.E."/>
            <person name="Vos R."/>
            <person name="Hasami M.H."/>
            <person name="Devisetty U.K."/>
            <person name="Aguiy J.C."/>
        </authorList>
    </citation>
    <scope>NUCLEOTIDE SEQUENCE [LARGE SCALE GENOMIC DNA]</scope>
    <source>
        <strain evidence="2">JCA_2017</strain>
    </source>
</reference>
<dbReference type="AlphaFoldDB" id="A0A371GDE0"/>
<comment type="caution">
    <text evidence="2">The sequence shown here is derived from an EMBL/GenBank/DDBJ whole genome shotgun (WGS) entry which is preliminary data.</text>
</comment>
<dbReference type="GO" id="GO:0003676">
    <property type="term" value="F:nucleic acid binding"/>
    <property type="evidence" value="ECO:0007669"/>
    <property type="project" value="InterPro"/>
</dbReference>
<dbReference type="Pfam" id="PF13976">
    <property type="entry name" value="gag_pre-integrs"/>
    <property type="match status" value="1"/>
</dbReference>
<evidence type="ECO:0000313" key="3">
    <source>
        <dbReference type="Proteomes" id="UP000257109"/>
    </source>
</evidence>
<evidence type="ECO:0000313" key="2">
    <source>
        <dbReference type="EMBL" id="RDX88567.1"/>
    </source>
</evidence>
<organism evidence="2 3">
    <name type="scientific">Mucuna pruriens</name>
    <name type="common">Velvet bean</name>
    <name type="synonym">Dolichos pruriens</name>
    <dbReference type="NCBI Taxonomy" id="157652"/>
    <lineage>
        <taxon>Eukaryota</taxon>
        <taxon>Viridiplantae</taxon>
        <taxon>Streptophyta</taxon>
        <taxon>Embryophyta</taxon>
        <taxon>Tracheophyta</taxon>
        <taxon>Spermatophyta</taxon>
        <taxon>Magnoliopsida</taxon>
        <taxon>eudicotyledons</taxon>
        <taxon>Gunneridae</taxon>
        <taxon>Pentapetalae</taxon>
        <taxon>rosids</taxon>
        <taxon>fabids</taxon>
        <taxon>Fabales</taxon>
        <taxon>Fabaceae</taxon>
        <taxon>Papilionoideae</taxon>
        <taxon>50 kb inversion clade</taxon>
        <taxon>NPAAA clade</taxon>
        <taxon>indigoferoid/millettioid clade</taxon>
        <taxon>Phaseoleae</taxon>
        <taxon>Mucuna</taxon>
    </lineage>
</organism>
<feature type="domain" description="GAG-pre-integrase" evidence="1">
    <location>
        <begin position="117"/>
        <end position="177"/>
    </location>
</feature>
<accession>A0A371GDE0</accession>
<dbReference type="InterPro" id="IPR025724">
    <property type="entry name" value="GAG-pre-integrase_dom"/>
</dbReference>
<dbReference type="InterPro" id="IPR039537">
    <property type="entry name" value="Retrotran_Ty1/copia-like"/>
</dbReference>
<keyword evidence="3" id="KW-1185">Reference proteome</keyword>
<dbReference type="Gene3D" id="3.30.420.10">
    <property type="entry name" value="Ribonuclease H-like superfamily/Ribonuclease H"/>
    <property type="match status" value="1"/>
</dbReference>
<dbReference type="PANTHER" id="PTHR42648">
    <property type="entry name" value="TRANSPOSASE, PUTATIVE-RELATED"/>
    <property type="match status" value="1"/>
</dbReference>
<proteinExistence type="predicted"/>
<name>A0A371GDE0_MUCPR</name>
<dbReference type="PANTHER" id="PTHR42648:SF21">
    <property type="entry name" value="CYSTEINE-RICH RLK (RECEPTOR-LIKE PROTEIN KINASE) 8"/>
    <property type="match status" value="1"/>
</dbReference>
<gene>
    <name evidence="2" type="ORF">CR513_29823</name>
</gene>
<dbReference type="InterPro" id="IPR012337">
    <property type="entry name" value="RNaseH-like_sf"/>
</dbReference>
<dbReference type="Proteomes" id="UP000257109">
    <property type="component" value="Unassembled WGS sequence"/>
</dbReference>
<dbReference type="EMBL" id="QJKJ01005906">
    <property type="protein sequence ID" value="RDX88567.1"/>
    <property type="molecule type" value="Genomic_DNA"/>
</dbReference>